<organism evidence="7 8">
    <name type="scientific">Streptococcus caprae</name>
    <dbReference type="NCBI Taxonomy" id="1640501"/>
    <lineage>
        <taxon>Bacteria</taxon>
        <taxon>Bacillati</taxon>
        <taxon>Bacillota</taxon>
        <taxon>Bacilli</taxon>
        <taxon>Lactobacillales</taxon>
        <taxon>Streptococcaceae</taxon>
        <taxon>Streptococcus</taxon>
    </lineage>
</organism>
<keyword evidence="2" id="KW-1003">Cell membrane</keyword>
<feature type="transmembrane region" description="Helical" evidence="6">
    <location>
        <begin position="241"/>
        <end position="261"/>
    </location>
</feature>
<evidence type="ECO:0000256" key="5">
    <source>
        <dbReference type="ARBA" id="ARBA00023136"/>
    </source>
</evidence>
<dbReference type="EMBL" id="JBHRZV010000011">
    <property type="protein sequence ID" value="MFC3927401.1"/>
    <property type="molecule type" value="Genomic_DNA"/>
</dbReference>
<feature type="transmembrane region" description="Helical" evidence="6">
    <location>
        <begin position="322"/>
        <end position="344"/>
    </location>
</feature>
<dbReference type="Proteomes" id="UP001595807">
    <property type="component" value="Unassembled WGS sequence"/>
</dbReference>
<feature type="transmembrane region" description="Helical" evidence="6">
    <location>
        <begin position="408"/>
        <end position="432"/>
    </location>
</feature>
<feature type="transmembrane region" description="Helical" evidence="6">
    <location>
        <begin position="141"/>
        <end position="160"/>
    </location>
</feature>
<feature type="transmembrane region" description="Helical" evidence="6">
    <location>
        <begin position="351"/>
        <end position="370"/>
    </location>
</feature>
<feature type="transmembrane region" description="Helical" evidence="6">
    <location>
        <begin position="12"/>
        <end position="36"/>
    </location>
</feature>
<accession>A0ABV8CTI2</accession>
<evidence type="ECO:0000256" key="4">
    <source>
        <dbReference type="ARBA" id="ARBA00022989"/>
    </source>
</evidence>
<feature type="transmembrane region" description="Helical" evidence="6">
    <location>
        <begin position="166"/>
        <end position="185"/>
    </location>
</feature>
<proteinExistence type="predicted"/>
<comment type="subcellular location">
    <subcellularLocation>
        <location evidence="1">Cell membrane</location>
        <topology evidence="1">Multi-pass membrane protein</topology>
    </subcellularLocation>
</comment>
<keyword evidence="8" id="KW-1185">Reference proteome</keyword>
<evidence type="ECO:0000313" key="8">
    <source>
        <dbReference type="Proteomes" id="UP001595807"/>
    </source>
</evidence>
<feature type="transmembrane region" description="Helical" evidence="6">
    <location>
        <begin position="438"/>
        <end position="457"/>
    </location>
</feature>
<dbReference type="InterPro" id="IPR050833">
    <property type="entry name" value="Poly_Biosynth_Transport"/>
</dbReference>
<protein>
    <submittedName>
        <fullName evidence="7">Lipopolysaccharide biosynthesis protein</fullName>
    </submittedName>
</protein>
<evidence type="ECO:0000256" key="3">
    <source>
        <dbReference type="ARBA" id="ARBA00022692"/>
    </source>
</evidence>
<gene>
    <name evidence="7" type="ORF">ACFORF_01975</name>
</gene>
<evidence type="ECO:0000256" key="6">
    <source>
        <dbReference type="SAM" id="Phobius"/>
    </source>
</evidence>
<keyword evidence="5 6" id="KW-0472">Membrane</keyword>
<feature type="transmembrane region" description="Helical" evidence="6">
    <location>
        <begin position="80"/>
        <end position="104"/>
    </location>
</feature>
<comment type="caution">
    <text evidence="7">The sequence shown here is derived from an EMBL/GenBank/DDBJ whole genome shotgun (WGS) entry which is preliminary data.</text>
</comment>
<feature type="transmembrane region" description="Helical" evidence="6">
    <location>
        <begin position="48"/>
        <end position="68"/>
    </location>
</feature>
<keyword evidence="3 6" id="KW-0812">Transmembrane</keyword>
<sequence length="465" mass="53121">MVDRRKELFLNTIVIGIGSLFTKALSFLLVPLLTLWLTASEYGDYDLLFSYISLFVPVITLQLEQAVLRYSLESKENAELYFKNSFVYIVVSSFLFFVITSIFFSFEYQLSFIYCTIGYSFQIFTTEYLRGINSLKHYSLANIVSGLLTVILSYVFVHVCHMGVDGILFAFGTAYFLIGLSVLVFVQPLKQFSIRDLDKKIFKQLLQYSFPLLPNAISWWITSVSDRTLINYFWGSDFNGIYAVSTKIPTLMTVFYSVFNLSWQQSAIVSSSDSYEAKKEFYSTTFNHLFSFLFAGAYVVVASTRFIYDLFIEESYSSGMNIVPVLILSTVFLNLGQYAGGILLGNKDTKTNGLTTVNAAIINLVVNFLLIQKFGLMAAAISTLLSYIFLFLFRILKLKTYFEMKKIIVKITIFSIALLGVSLCSILIDYIIVRTSVLFITIAYFIYTNQFLYSKVIEKLKRRKS</sequence>
<keyword evidence="4 6" id="KW-1133">Transmembrane helix</keyword>
<feature type="transmembrane region" description="Helical" evidence="6">
    <location>
        <begin position="281"/>
        <end position="302"/>
    </location>
</feature>
<evidence type="ECO:0000313" key="7">
    <source>
        <dbReference type="EMBL" id="MFC3927401.1"/>
    </source>
</evidence>
<evidence type="ECO:0000256" key="1">
    <source>
        <dbReference type="ARBA" id="ARBA00004651"/>
    </source>
</evidence>
<dbReference type="InterPro" id="IPR002797">
    <property type="entry name" value="Polysacc_synth"/>
</dbReference>
<dbReference type="RefSeq" id="WP_380424914.1">
    <property type="nucleotide sequence ID" value="NZ_JBHRZV010000011.1"/>
</dbReference>
<evidence type="ECO:0000256" key="2">
    <source>
        <dbReference type="ARBA" id="ARBA00022475"/>
    </source>
</evidence>
<dbReference type="PANTHER" id="PTHR30250">
    <property type="entry name" value="PST FAMILY PREDICTED COLANIC ACID TRANSPORTER"/>
    <property type="match status" value="1"/>
</dbReference>
<dbReference type="Pfam" id="PF01943">
    <property type="entry name" value="Polysacc_synt"/>
    <property type="match status" value="1"/>
</dbReference>
<reference evidence="8" key="1">
    <citation type="journal article" date="2019" name="Int. J. Syst. Evol. Microbiol.">
        <title>The Global Catalogue of Microorganisms (GCM) 10K type strain sequencing project: providing services to taxonomists for standard genome sequencing and annotation.</title>
        <authorList>
            <consortium name="The Broad Institute Genomics Platform"/>
            <consortium name="The Broad Institute Genome Sequencing Center for Infectious Disease"/>
            <person name="Wu L."/>
            <person name="Ma J."/>
        </authorList>
    </citation>
    <scope>NUCLEOTIDE SEQUENCE [LARGE SCALE GENOMIC DNA]</scope>
    <source>
        <strain evidence="8">CCUG 67170</strain>
    </source>
</reference>
<name>A0ABV8CTI2_9STRE</name>
<dbReference type="PANTHER" id="PTHR30250:SF11">
    <property type="entry name" value="O-ANTIGEN TRANSPORTER-RELATED"/>
    <property type="match status" value="1"/>
</dbReference>
<feature type="transmembrane region" description="Helical" evidence="6">
    <location>
        <begin position="376"/>
        <end position="396"/>
    </location>
</feature>